<dbReference type="GO" id="GO:0046872">
    <property type="term" value="F:metal ion binding"/>
    <property type="evidence" value="ECO:0007669"/>
    <property type="project" value="UniProtKB-KW"/>
</dbReference>
<keyword evidence="9" id="KW-1185">Reference proteome</keyword>
<feature type="chain" id="PRO_5043422244" evidence="7">
    <location>
        <begin position="25"/>
        <end position="928"/>
    </location>
</feature>
<feature type="compositionally biased region" description="Polar residues" evidence="6">
    <location>
        <begin position="680"/>
        <end position="691"/>
    </location>
</feature>
<dbReference type="AlphaFoldDB" id="A0A1Q9EKC7"/>
<evidence type="ECO:0000256" key="5">
    <source>
        <dbReference type="SAM" id="Coils"/>
    </source>
</evidence>
<feature type="signal peptide" evidence="7">
    <location>
        <begin position="1"/>
        <end position="24"/>
    </location>
</feature>
<feature type="region of interest" description="Disordered" evidence="6">
    <location>
        <begin position="367"/>
        <end position="391"/>
    </location>
</feature>
<dbReference type="InterPro" id="IPR001130">
    <property type="entry name" value="TatD-like"/>
</dbReference>
<dbReference type="Gene3D" id="3.20.20.140">
    <property type="entry name" value="Metal-dependent hydrolases"/>
    <property type="match status" value="1"/>
</dbReference>
<accession>A0A1Q9EKC7</accession>
<dbReference type="InterPro" id="IPR018228">
    <property type="entry name" value="DNase_TatD-rel_CS"/>
</dbReference>
<dbReference type="EMBL" id="LSRX01000131">
    <property type="protein sequence ID" value="OLQ07801.1"/>
    <property type="molecule type" value="Genomic_DNA"/>
</dbReference>
<dbReference type="PANTHER" id="PTHR10060">
    <property type="entry name" value="TATD FAMILY DEOXYRIBONUCLEASE"/>
    <property type="match status" value="1"/>
</dbReference>
<evidence type="ECO:0000313" key="8">
    <source>
        <dbReference type="EMBL" id="OLQ07801.1"/>
    </source>
</evidence>
<sequence>MKWKLRRLSSVMAVLAAWDELSSGVRRYRYLPRNFAGPCARDQAETQSTQAQALREMTADATAQSITLVDIGANLLDPMFQGVYRDKARHSPDFSAVLCRAQEAGVTRIIVTAGSLQESHDALELCRKSVNEAGWPSLCCTVGVHPTRCSEFETDPEAHFRALLDVARTAAPFCCAVGECGLDYDRLEFCGRDVQLKFFEQQLLELAIPLQKPLFLHCRSSEAAEDLVRILQKHKHALPKRPGVVHSFDGSLEEARRFMSMGFFIGINGCSLKTQENLAVVQDLPQNRILLETDAPWCGIKPSHAGYGYIRSSWEEVKKPERWEEGKCVKVEAPPAGCAQSVHHSKGRQVEGLRSEELDEAEQELLGPATHEKLSSATARNSRRKHVDEVDESRWKLATRSREHHLSLLLAAQEQLLQRSCLCEPTKPFLAAEAKGMNLMDENAARRRPGGACNGASDRQCSTWERTSDLTLTLTGDFVDELARGYSQPWFQDLVRQCIEESGDQQTLLERLHDVAFEVQKPVLENWGFEGNDQGLFDMTSILREHSAHGPLWLQEKIFSCLRLLLPCQEESAIGTQRADVKKTFVPFGLSDDFERRHFEGDFLGAVARAPVAAGEVLSEAIGQIVDSSLDLPSETVDAWGPAGAMAGLEADAFMTLPASGAVEADASLREVFEPGGFQVPSTNEGSTSSAYAGEPGNSRTADEVAAFMSSLPDGAGMESVAEELQEQLQAEQARRQGRCEALRALRVALLKLPSEAVQEKSFADEAAGARAEAAARVSAAKRALEALKENHHQLQEKLEAQLDQRGQLEAAAAAAQSAVERQAQLAASASREWARDGPETDALKASKIELAELLGEVDEARLHRRRELKALQQALEALERENEWLRTGGHDRYEAPGSFAASLKRLFRVAIGKEDPSEALQTGSASQ</sequence>
<dbReference type="InterPro" id="IPR050891">
    <property type="entry name" value="TatD-type_Hydrolase"/>
</dbReference>
<dbReference type="GO" id="GO:0005829">
    <property type="term" value="C:cytosol"/>
    <property type="evidence" value="ECO:0007669"/>
    <property type="project" value="TreeGrafter"/>
</dbReference>
<dbReference type="CDD" id="cd01310">
    <property type="entry name" value="TatD_DNAse"/>
    <property type="match status" value="1"/>
</dbReference>
<dbReference type="OrthoDB" id="423551at2759"/>
<evidence type="ECO:0000256" key="4">
    <source>
        <dbReference type="ARBA" id="ARBA00022801"/>
    </source>
</evidence>
<keyword evidence="5" id="KW-0175">Coiled coil</keyword>
<keyword evidence="7" id="KW-0732">Signal</keyword>
<dbReference type="Pfam" id="PF01026">
    <property type="entry name" value="TatD_DNase"/>
    <property type="match status" value="1"/>
</dbReference>
<protein>
    <submittedName>
        <fullName evidence="8">Putative deoxyribonuclease TATDN1</fullName>
    </submittedName>
</protein>
<evidence type="ECO:0000256" key="2">
    <source>
        <dbReference type="ARBA" id="ARBA00022722"/>
    </source>
</evidence>
<evidence type="ECO:0000256" key="1">
    <source>
        <dbReference type="ARBA" id="ARBA00009275"/>
    </source>
</evidence>
<feature type="region of interest" description="Disordered" evidence="6">
    <location>
        <begin position="675"/>
        <end position="700"/>
    </location>
</feature>
<keyword evidence="2" id="KW-0540">Nuclease</keyword>
<feature type="coiled-coil region" evidence="5">
    <location>
        <begin position="862"/>
        <end position="889"/>
    </location>
</feature>
<gene>
    <name evidence="8" type="primary">TATDN1</name>
    <name evidence="8" type="ORF">AK812_SmicGene8797</name>
</gene>
<comment type="caution">
    <text evidence="8">The sequence shown here is derived from an EMBL/GenBank/DDBJ whole genome shotgun (WGS) entry which is preliminary data.</text>
</comment>
<evidence type="ECO:0000256" key="3">
    <source>
        <dbReference type="ARBA" id="ARBA00022723"/>
    </source>
</evidence>
<evidence type="ECO:0000313" key="9">
    <source>
        <dbReference type="Proteomes" id="UP000186817"/>
    </source>
</evidence>
<name>A0A1Q9EKC7_SYMMI</name>
<keyword evidence="3" id="KW-0479">Metal-binding</keyword>
<dbReference type="PANTHER" id="PTHR10060:SF15">
    <property type="entry name" value="DEOXYRIBONUCLEASE TATDN1"/>
    <property type="match status" value="1"/>
</dbReference>
<evidence type="ECO:0000256" key="7">
    <source>
        <dbReference type="SAM" id="SignalP"/>
    </source>
</evidence>
<dbReference type="InterPro" id="IPR032466">
    <property type="entry name" value="Metal_Hydrolase"/>
</dbReference>
<comment type="similarity">
    <text evidence="1">Belongs to the metallo-dependent hydrolases superfamily. TatD-type hydrolase family.</text>
</comment>
<reference evidence="8 9" key="1">
    <citation type="submission" date="2016-02" db="EMBL/GenBank/DDBJ databases">
        <title>Genome analysis of coral dinoflagellate symbionts highlights evolutionary adaptations to a symbiotic lifestyle.</title>
        <authorList>
            <person name="Aranda M."/>
            <person name="Li Y."/>
            <person name="Liew Y.J."/>
            <person name="Baumgarten S."/>
            <person name="Simakov O."/>
            <person name="Wilson M."/>
            <person name="Piel J."/>
            <person name="Ashoor H."/>
            <person name="Bougouffa S."/>
            <person name="Bajic V.B."/>
            <person name="Ryu T."/>
            <person name="Ravasi T."/>
            <person name="Bayer T."/>
            <person name="Micklem G."/>
            <person name="Kim H."/>
            <person name="Bhak J."/>
            <person name="Lajeunesse T.C."/>
            <person name="Voolstra C.R."/>
        </authorList>
    </citation>
    <scope>NUCLEOTIDE SEQUENCE [LARGE SCALE GENOMIC DNA]</scope>
    <source>
        <strain evidence="8 9">CCMP2467</strain>
    </source>
</reference>
<dbReference type="PROSITE" id="PS01091">
    <property type="entry name" value="TATD_3"/>
    <property type="match status" value="1"/>
</dbReference>
<evidence type="ECO:0000256" key="6">
    <source>
        <dbReference type="SAM" id="MobiDB-lite"/>
    </source>
</evidence>
<dbReference type="SUPFAM" id="SSF51556">
    <property type="entry name" value="Metallo-dependent hydrolases"/>
    <property type="match status" value="1"/>
</dbReference>
<keyword evidence="4" id="KW-0378">Hydrolase</keyword>
<proteinExistence type="inferred from homology"/>
<dbReference type="Proteomes" id="UP000186817">
    <property type="component" value="Unassembled WGS sequence"/>
</dbReference>
<organism evidence="8 9">
    <name type="scientific">Symbiodinium microadriaticum</name>
    <name type="common">Dinoflagellate</name>
    <name type="synonym">Zooxanthella microadriatica</name>
    <dbReference type="NCBI Taxonomy" id="2951"/>
    <lineage>
        <taxon>Eukaryota</taxon>
        <taxon>Sar</taxon>
        <taxon>Alveolata</taxon>
        <taxon>Dinophyceae</taxon>
        <taxon>Suessiales</taxon>
        <taxon>Symbiodiniaceae</taxon>
        <taxon>Symbiodinium</taxon>
    </lineage>
</organism>
<dbReference type="GO" id="GO:0008296">
    <property type="term" value="F:3'-5'-DNA exonuclease activity"/>
    <property type="evidence" value="ECO:0007669"/>
    <property type="project" value="TreeGrafter"/>
</dbReference>
<feature type="coiled-coil region" evidence="5">
    <location>
        <begin position="771"/>
        <end position="812"/>
    </location>
</feature>